<keyword evidence="9" id="KW-1185">Reference proteome</keyword>
<keyword evidence="1" id="KW-0479">Metal-binding</keyword>
<dbReference type="SMART" id="SM00064">
    <property type="entry name" value="FYVE"/>
    <property type="match status" value="1"/>
</dbReference>
<dbReference type="EMBL" id="CAJGYM010000042">
    <property type="protein sequence ID" value="CAD6194192.1"/>
    <property type="molecule type" value="Genomic_DNA"/>
</dbReference>
<evidence type="ECO:0000256" key="4">
    <source>
        <dbReference type="PROSITE-ProRule" id="PRU00091"/>
    </source>
</evidence>
<dbReference type="InterPro" id="IPR013083">
    <property type="entry name" value="Znf_RING/FYVE/PHD"/>
</dbReference>
<dbReference type="InterPro" id="IPR021565">
    <property type="entry name" value="Rbsn_Rab-bd"/>
</dbReference>
<dbReference type="PROSITE" id="PS00028">
    <property type="entry name" value="ZINC_FINGER_C2H2_1"/>
    <property type="match status" value="1"/>
</dbReference>
<dbReference type="Gene3D" id="3.30.40.10">
    <property type="entry name" value="Zinc/RING finger domain, C3HC4 (zinc finger)"/>
    <property type="match status" value="1"/>
</dbReference>
<dbReference type="PROSITE" id="PS50178">
    <property type="entry name" value="ZF_FYVE"/>
    <property type="match status" value="1"/>
</dbReference>
<dbReference type="OrthoDB" id="166134at2759"/>
<dbReference type="AlphaFoldDB" id="A0A8S1HGV1"/>
<reference evidence="8" key="1">
    <citation type="submission" date="2020-10" db="EMBL/GenBank/DDBJ databases">
        <authorList>
            <person name="Kikuchi T."/>
        </authorList>
    </citation>
    <scope>NUCLEOTIDE SEQUENCE</scope>
    <source>
        <strain evidence="8">NKZ352</strain>
    </source>
</reference>
<evidence type="ECO:0000256" key="2">
    <source>
        <dbReference type="ARBA" id="ARBA00022771"/>
    </source>
</evidence>
<dbReference type="PANTHER" id="PTHR13510:SF44">
    <property type="entry name" value="RABENOSYN-5"/>
    <property type="match status" value="1"/>
</dbReference>
<dbReference type="SUPFAM" id="SSF57903">
    <property type="entry name" value="FYVE/PHD zinc finger"/>
    <property type="match status" value="1"/>
</dbReference>
<dbReference type="InterPro" id="IPR000306">
    <property type="entry name" value="Znf_FYVE"/>
</dbReference>
<dbReference type="SUPFAM" id="SSF140125">
    <property type="entry name" value="Rabenosyn-5 Rab-binding domain-like"/>
    <property type="match status" value="1"/>
</dbReference>
<accession>A0A8S1HGV1</accession>
<dbReference type="InterPro" id="IPR013087">
    <property type="entry name" value="Znf_C2H2_type"/>
</dbReference>
<dbReference type="GO" id="GO:0008270">
    <property type="term" value="F:zinc ion binding"/>
    <property type="evidence" value="ECO:0007669"/>
    <property type="project" value="UniProtKB-KW"/>
</dbReference>
<dbReference type="Gene3D" id="4.10.860.20">
    <property type="entry name" value="Rabenosyn, Rab binding domain"/>
    <property type="match status" value="1"/>
</dbReference>
<dbReference type="Pfam" id="PF01363">
    <property type="entry name" value="FYVE"/>
    <property type="match status" value="1"/>
</dbReference>
<evidence type="ECO:0000256" key="5">
    <source>
        <dbReference type="SAM" id="Coils"/>
    </source>
</evidence>
<name>A0A8S1HGV1_9PELO</name>
<evidence type="ECO:0000256" key="1">
    <source>
        <dbReference type="ARBA" id="ARBA00022723"/>
    </source>
</evidence>
<feature type="domain" description="FYVE-type" evidence="7">
    <location>
        <begin position="200"/>
        <end position="234"/>
    </location>
</feature>
<feature type="region of interest" description="Disordered" evidence="6">
    <location>
        <begin position="469"/>
        <end position="526"/>
    </location>
</feature>
<dbReference type="InterPro" id="IPR036531">
    <property type="entry name" value="Rbsn_Rab-bd_sf"/>
</dbReference>
<dbReference type="InterPro" id="IPR017455">
    <property type="entry name" value="Znf_FYVE-rel"/>
</dbReference>
<comment type="caution">
    <text evidence="8">The sequence shown here is derived from an EMBL/GenBank/DDBJ whole genome shotgun (WGS) entry which is preliminary data.</text>
</comment>
<proteinExistence type="predicted"/>
<evidence type="ECO:0000256" key="6">
    <source>
        <dbReference type="SAM" id="MobiDB-lite"/>
    </source>
</evidence>
<keyword evidence="5" id="KW-0175">Coiled coil</keyword>
<dbReference type="Proteomes" id="UP000835052">
    <property type="component" value="Unassembled WGS sequence"/>
</dbReference>
<evidence type="ECO:0000313" key="9">
    <source>
        <dbReference type="Proteomes" id="UP000835052"/>
    </source>
</evidence>
<evidence type="ECO:0000259" key="7">
    <source>
        <dbReference type="PROSITE" id="PS50178"/>
    </source>
</evidence>
<dbReference type="PANTHER" id="PTHR13510">
    <property type="entry name" value="FYVE-FINGER-CONTAINING RAB5 EFFECTOR PROTEIN RABENOSYN-5-RELATED"/>
    <property type="match status" value="1"/>
</dbReference>
<dbReference type="InterPro" id="IPR052727">
    <property type="entry name" value="Rab4/Rab5_effector"/>
</dbReference>
<feature type="compositionally biased region" description="Basic and acidic residues" evidence="6">
    <location>
        <begin position="469"/>
        <end position="490"/>
    </location>
</feature>
<keyword evidence="3" id="KW-0862">Zinc</keyword>
<gene>
    <name evidence="8" type="ORF">CAUJ_LOCUS10111</name>
</gene>
<evidence type="ECO:0000313" key="8">
    <source>
        <dbReference type="EMBL" id="CAD6194192.1"/>
    </source>
</evidence>
<dbReference type="Pfam" id="PF11464">
    <property type="entry name" value="Rbsn"/>
    <property type="match status" value="1"/>
</dbReference>
<protein>
    <recommendedName>
        <fullName evidence="7">FYVE-type domain-containing protein</fullName>
    </recommendedName>
</protein>
<sequence length="589" mass="65900">MVVYHRENWEFSRDLEGGIAMDVEVRQGFICPFCMVDFGDYPPLQAHVESAHGEEEEADLTDAVVQNVKEFFGKAKRGIRKLDARVNTEISNVNISGVSSSVADLASLATSAVEKAVEGSSEPKEKPQNIRIRRPVSPVPRGATRSSTEYFKKCRDQSINEMAIRTNMLIIRLDRLIHHSPKDPTKRKEFEREIVPWVDDSEVAVCPLCATKFGMTRRRHHCRLCGRVTCHACSEFLSFLSARKLTNPALAHEMMEVAAAASSLASTVPDVKPVISPSNGRRRLMELTQNATGRMMTLIGGKIQGSHSEDSSVSSLVLQDGSECLRLCVTCLADLRRREQMMDQSSTGAVVEQYNSLHDQLEELTALVPTYVRMANSVNNGETMYTLKSAEEMRQKVAAKQRNADILSKRIAEGGEAETSHLREQQMRRNIRMAALNVLQGLAGQMSPLPTEEQYLELVERHKREMARQVAEARERSAASKALPHSERLKTKSLPMSAPGSSSALVEKSPPNAKKNVADDGWTPVNTKSYNPFMEETNMLHPMFEQRDILKGYLEQAASSGRLDEVEMLERSLRELEEEMRSLGLETPR</sequence>
<feature type="coiled-coil region" evidence="5">
    <location>
        <begin position="559"/>
        <end position="586"/>
    </location>
</feature>
<dbReference type="InterPro" id="IPR011011">
    <property type="entry name" value="Znf_FYVE_PHD"/>
</dbReference>
<organism evidence="8 9">
    <name type="scientific">Caenorhabditis auriculariae</name>
    <dbReference type="NCBI Taxonomy" id="2777116"/>
    <lineage>
        <taxon>Eukaryota</taxon>
        <taxon>Metazoa</taxon>
        <taxon>Ecdysozoa</taxon>
        <taxon>Nematoda</taxon>
        <taxon>Chromadorea</taxon>
        <taxon>Rhabditida</taxon>
        <taxon>Rhabditina</taxon>
        <taxon>Rhabditomorpha</taxon>
        <taxon>Rhabditoidea</taxon>
        <taxon>Rhabditidae</taxon>
        <taxon>Peloderinae</taxon>
        <taxon>Caenorhabditis</taxon>
    </lineage>
</organism>
<evidence type="ECO:0000256" key="3">
    <source>
        <dbReference type="ARBA" id="ARBA00022833"/>
    </source>
</evidence>
<keyword evidence="2 4" id="KW-0863">Zinc-finger</keyword>